<dbReference type="Gene3D" id="3.90.1800.10">
    <property type="entry name" value="RNA polymerase alpha subunit dimerisation domain"/>
    <property type="match status" value="1"/>
</dbReference>
<evidence type="ECO:0000256" key="11">
    <source>
        <dbReference type="SAM" id="Coils"/>
    </source>
</evidence>
<evidence type="ECO:0000259" key="18">
    <source>
        <dbReference type="Pfam" id="PF04567"/>
    </source>
</evidence>
<sequence length="1171" mass="133158">MDKNTAASKLVESFLKEKGLVRQHIDSFNYFIQYDIKNILKANEILDSDVDQTFYLKYTDIRVGMPTIEENMVAYEIYPHECRLRDMTYAANIYVDVEYVRNKQIVIKKDVCIGKIPIMLRSKRCYISIKTKTNVILSKETENTLYRKLQECPLDTGGYFIVKGVERVILIQEQLSKNRIIVDLDAKGNICASVTSSTHDKKSKTVVVTKNHSLYVKHNSFIEEIPLVVVVRAMGLSTDKEIAEGVGCEEEVLEYFAPSIEMCHRLGIFTEIQAIEYIGNRIRVKYNQDKIEEAKCILNEIILPNVIITDLNYKIKGLYILIMARRLIQAQLGILSLDDRDFIGNKRFELAGQLLSLMFEDLFKRYNSELKKSIDKVLSKISRAQEFDALTFMSLQVNLITTAFVRAISTGNWTLKRFRMERSGITQVLSRLSYISALGMMTRICSQFEKTRKISGPRSLHTSYWGYLCPSDTPEGESCGLVKNLALLAEITTDSPYEDVLKLLFTLGMEDINILVPKLFYMKNTYLVFLNGMVVGVIQSPDSFIKTFKKIRRKGGVNGFVSIYKNEPQKTVNISTDNGRICRPLLIVENGRVLFTQEDGRYLKEGYKTFDTFVNEGKIEFLDANEENDSLIATIYTDLCSDTTHLEIQAYTILGYVAGLIPNPHHNQSPRNTYQCAMGKQAMGVIGYNQYRRFDTLLYLLTYPQKPLARTKTIELINFEKLPAGQNAMVAVMGFSGYDIEDALILNKSSLDRGFGRCEVYRSFSSSLKRYANGSYDVLSKGDNSYKNSVLDLDGLSKPGEIINDGQIYVNKYSPVSNESNIPEYKFTGLVYRNSEPSVVDKVIVTKSGEDLLMVKTLLRQVRRPEIGDKFSSRHGQKGVIGMIFEQQDMPFNEFGMCPDIIMNPHGFPSRMTVGKIIELLSGKCATLSGEFVDSSAFNNFKKYEEFHDLNKNLEPLEKNMNLGAEKETFRSKNIESNDDLENKVKSAEKKLENIKIESKEDSDSENTCVNKVDEISDYLVKNGFSYSGKDCFTCGNSGRQIEAYIFYGPVYYQKLKHMVTDKMHARARGPRAVLTRQPTEGRSRDGGLRLGEMERDCLIGYGASSLLIERLMVSSDAFQAYICHECGIIVHKDGCVMCDGEPVCIQIPYACKLLFQELMAMNIYPKFKFE</sequence>
<feature type="domain" description="RNA polymerase Rpb2" evidence="14">
    <location>
        <begin position="177"/>
        <end position="347"/>
    </location>
</feature>
<comment type="similarity">
    <text evidence="1 9">Belongs to the RNA polymerase beta chain family.</text>
</comment>
<evidence type="ECO:0000256" key="3">
    <source>
        <dbReference type="ARBA" id="ARBA00022679"/>
    </source>
</evidence>
<feature type="domain" description="RNA polymerase Rpb2" evidence="13">
    <location>
        <begin position="1087"/>
        <end position="1169"/>
    </location>
</feature>
<dbReference type="CDD" id="cd00653">
    <property type="entry name" value="RNA_pol_B_RPB2"/>
    <property type="match status" value="1"/>
</dbReference>
<dbReference type="GO" id="GO:0000428">
    <property type="term" value="C:DNA-directed RNA polymerase complex"/>
    <property type="evidence" value="ECO:0007669"/>
    <property type="project" value="UniProtKB-KW"/>
</dbReference>
<feature type="domain" description="RNA polymerase Rpb2" evidence="16">
    <location>
        <begin position="427"/>
        <end position="491"/>
    </location>
</feature>
<dbReference type="GO" id="GO:0006351">
    <property type="term" value="P:DNA-templated transcription"/>
    <property type="evidence" value="ECO:0007669"/>
    <property type="project" value="InterPro"/>
</dbReference>
<keyword evidence="3 10" id="KW-0808">Transferase</keyword>
<dbReference type="InterPro" id="IPR007644">
    <property type="entry name" value="RNA_pol_bsu_protrusion"/>
</dbReference>
<dbReference type="Pfam" id="PF00562">
    <property type="entry name" value="RNA_pol_Rpb2_6"/>
    <property type="match status" value="1"/>
</dbReference>
<feature type="domain" description="RNA polymerase beta subunit protrusion" evidence="15">
    <location>
        <begin position="19"/>
        <end position="383"/>
    </location>
</feature>
<dbReference type="Gene3D" id="3.90.1070.20">
    <property type="match status" value="1"/>
</dbReference>
<dbReference type="Pfam" id="PF04566">
    <property type="entry name" value="RNA_pol_Rpb2_4"/>
    <property type="match status" value="1"/>
</dbReference>
<feature type="domain" description="DNA-directed RNA polymerase subunit 2 hybrid-binding" evidence="12">
    <location>
        <begin position="657"/>
        <end position="1085"/>
    </location>
</feature>
<dbReference type="Pfam" id="PF04563">
    <property type="entry name" value="RNA_pol_Rpb2_1"/>
    <property type="match status" value="1"/>
</dbReference>
<dbReference type="InterPro" id="IPR007120">
    <property type="entry name" value="DNA-dir_RNAP_su2_dom"/>
</dbReference>
<evidence type="ECO:0000256" key="6">
    <source>
        <dbReference type="ARBA" id="ARBA00022833"/>
    </source>
</evidence>
<dbReference type="AlphaFoldDB" id="A0A4Q9L1C0"/>
<dbReference type="InterPro" id="IPR007121">
    <property type="entry name" value="RNA_pol_bsu_CS"/>
</dbReference>
<dbReference type="InterPro" id="IPR007646">
    <property type="entry name" value="RNA_pol_Rpb2_4"/>
</dbReference>
<dbReference type="Pfam" id="PF04565">
    <property type="entry name" value="RNA_pol_Rpb2_3"/>
    <property type="match status" value="1"/>
</dbReference>
<dbReference type="EMBL" id="PITJ01000791">
    <property type="protein sequence ID" value="TBU01157.1"/>
    <property type="molecule type" value="Genomic_DNA"/>
</dbReference>
<dbReference type="InterPro" id="IPR014724">
    <property type="entry name" value="RNA_pol_RPB2_OB-fold"/>
</dbReference>
<keyword evidence="6" id="KW-0862">Zinc</keyword>
<dbReference type="InterPro" id="IPR037033">
    <property type="entry name" value="DNA-dir_RNAP_su2_hyb_sf"/>
</dbReference>
<protein>
    <recommendedName>
        <fullName evidence="10">DNA-directed RNA polymerase subunit beta</fullName>
        <ecNumber evidence="10">2.7.7.6</ecNumber>
    </recommendedName>
</protein>
<dbReference type="Gene3D" id="2.40.50.150">
    <property type="match status" value="1"/>
</dbReference>
<dbReference type="InterPro" id="IPR037034">
    <property type="entry name" value="RNA_pol_Rpb2_2_sf"/>
</dbReference>
<dbReference type="EC" id="2.7.7.6" evidence="10"/>
<keyword evidence="4 10" id="KW-0548">Nucleotidyltransferase</keyword>
<dbReference type="InterPro" id="IPR007647">
    <property type="entry name" value="RNA_pol_Rpb2_5"/>
</dbReference>
<evidence type="ECO:0000313" key="19">
    <source>
        <dbReference type="EMBL" id="TBU01157.1"/>
    </source>
</evidence>
<evidence type="ECO:0000256" key="2">
    <source>
        <dbReference type="ARBA" id="ARBA00022478"/>
    </source>
</evidence>
<evidence type="ECO:0000313" key="20">
    <source>
        <dbReference type="Proteomes" id="UP000292362"/>
    </source>
</evidence>
<comment type="function">
    <text evidence="10">DNA-dependent RNA polymerase catalyzes the transcription of DNA into RNA using the four ribonucleoside triphosphates as substrates.</text>
</comment>
<evidence type="ECO:0000256" key="1">
    <source>
        <dbReference type="ARBA" id="ARBA00006835"/>
    </source>
</evidence>
<dbReference type="SUPFAM" id="SSF64484">
    <property type="entry name" value="beta and beta-prime subunits of DNA dependent RNA-polymerase"/>
    <property type="match status" value="1"/>
</dbReference>
<proteinExistence type="inferred from homology"/>
<gene>
    <name evidence="19" type="ORF">CWI37_0791p0020</name>
</gene>
<dbReference type="InterPro" id="IPR015712">
    <property type="entry name" value="DNA-dir_RNA_pol_su2"/>
</dbReference>
<dbReference type="InterPro" id="IPR007645">
    <property type="entry name" value="RNA_pol_Rpb2_3"/>
</dbReference>
<name>A0A4Q9L1C0_9MICR</name>
<evidence type="ECO:0000256" key="10">
    <source>
        <dbReference type="RuleBase" id="RU363031"/>
    </source>
</evidence>
<evidence type="ECO:0000259" key="17">
    <source>
        <dbReference type="Pfam" id="PF04566"/>
    </source>
</evidence>
<feature type="coiled-coil region" evidence="11">
    <location>
        <begin position="971"/>
        <end position="998"/>
    </location>
</feature>
<evidence type="ECO:0000259" key="16">
    <source>
        <dbReference type="Pfam" id="PF04565"/>
    </source>
</evidence>
<feature type="domain" description="RNA polymerase Rpb2" evidence="18">
    <location>
        <begin position="610"/>
        <end position="642"/>
    </location>
</feature>
<evidence type="ECO:0000256" key="4">
    <source>
        <dbReference type="ARBA" id="ARBA00022695"/>
    </source>
</evidence>
<dbReference type="Pfam" id="PF04567">
    <property type="entry name" value="RNA_pol_Rpb2_5"/>
    <property type="match status" value="1"/>
</dbReference>
<comment type="catalytic activity">
    <reaction evidence="8 10">
        <text>RNA(n) + a ribonucleoside 5'-triphosphate = RNA(n+1) + diphosphate</text>
        <dbReference type="Rhea" id="RHEA:21248"/>
        <dbReference type="Rhea" id="RHEA-COMP:14527"/>
        <dbReference type="Rhea" id="RHEA-COMP:17342"/>
        <dbReference type="ChEBI" id="CHEBI:33019"/>
        <dbReference type="ChEBI" id="CHEBI:61557"/>
        <dbReference type="ChEBI" id="CHEBI:140395"/>
        <dbReference type="EC" id="2.7.7.6"/>
    </reaction>
</comment>
<dbReference type="Gene3D" id="3.90.1100.10">
    <property type="match status" value="1"/>
</dbReference>
<dbReference type="GO" id="GO:0032549">
    <property type="term" value="F:ribonucleoside binding"/>
    <property type="evidence" value="ECO:0007669"/>
    <property type="project" value="InterPro"/>
</dbReference>
<dbReference type="PROSITE" id="PS01166">
    <property type="entry name" value="RNA_POL_BETA"/>
    <property type="match status" value="1"/>
</dbReference>
<dbReference type="GO" id="GO:0003899">
    <property type="term" value="F:DNA-directed RNA polymerase activity"/>
    <property type="evidence" value="ECO:0007669"/>
    <property type="project" value="UniProtKB-EC"/>
</dbReference>
<dbReference type="PANTHER" id="PTHR20856">
    <property type="entry name" value="DNA-DIRECTED RNA POLYMERASE I SUBUNIT 2"/>
    <property type="match status" value="1"/>
</dbReference>
<dbReference type="InterPro" id="IPR007642">
    <property type="entry name" value="RNA_pol_Rpb2_2"/>
</dbReference>
<reference evidence="19 20" key="1">
    <citation type="submission" date="2017-12" db="EMBL/GenBank/DDBJ databases">
        <authorList>
            <person name="Pombert J.-F."/>
            <person name="Haag K.L."/>
            <person name="Ebert D."/>
        </authorList>
    </citation>
    <scope>NUCLEOTIDE SEQUENCE [LARGE SCALE GENOMIC DNA]</scope>
    <source>
        <strain evidence="19">FI-OER-3-3</strain>
    </source>
</reference>
<dbReference type="Gene3D" id="2.40.270.10">
    <property type="entry name" value="DNA-directed RNA polymerase, subunit 2, domain 6"/>
    <property type="match status" value="2"/>
</dbReference>
<dbReference type="Gene3D" id="3.90.1110.10">
    <property type="entry name" value="RNA polymerase Rpb2, domain 2"/>
    <property type="match status" value="1"/>
</dbReference>
<dbReference type="VEuPathDB" id="MicrosporidiaDB:CWI37_0791p0020"/>
<dbReference type="FunFam" id="3.90.1070.20:FF:000002">
    <property type="entry name" value="DNA-directed RNA polymerase subunit beta"/>
    <property type="match status" value="1"/>
</dbReference>
<dbReference type="GO" id="GO:0003677">
    <property type="term" value="F:DNA binding"/>
    <property type="evidence" value="ECO:0007669"/>
    <property type="project" value="InterPro"/>
</dbReference>
<accession>A0A4Q9L1C0</accession>
<dbReference type="Pfam" id="PF04560">
    <property type="entry name" value="RNA_pol_Rpb2_7"/>
    <property type="match status" value="1"/>
</dbReference>
<feature type="domain" description="RNA polymerase Rpb2" evidence="17">
    <location>
        <begin position="528"/>
        <end position="589"/>
    </location>
</feature>
<dbReference type="InterPro" id="IPR007641">
    <property type="entry name" value="RNA_pol_Rpb2_7"/>
</dbReference>
<dbReference type="Pfam" id="PF04561">
    <property type="entry name" value="RNA_pol_Rpb2_2"/>
    <property type="match status" value="1"/>
</dbReference>
<dbReference type="FunFam" id="3.90.1100.10:FF:000021">
    <property type="entry name" value="DNA-directed RNA polymerase subunit beta"/>
    <property type="match status" value="1"/>
</dbReference>
<evidence type="ECO:0000256" key="8">
    <source>
        <dbReference type="ARBA" id="ARBA00048552"/>
    </source>
</evidence>
<evidence type="ECO:0000259" key="14">
    <source>
        <dbReference type="Pfam" id="PF04561"/>
    </source>
</evidence>
<evidence type="ECO:0000259" key="13">
    <source>
        <dbReference type="Pfam" id="PF04560"/>
    </source>
</evidence>
<evidence type="ECO:0000256" key="5">
    <source>
        <dbReference type="ARBA" id="ARBA00022723"/>
    </source>
</evidence>
<comment type="caution">
    <text evidence="19">The sequence shown here is derived from an EMBL/GenBank/DDBJ whole genome shotgun (WGS) entry which is preliminary data.</text>
</comment>
<keyword evidence="2 10" id="KW-0240">DNA-directed RNA polymerase</keyword>
<evidence type="ECO:0000259" key="12">
    <source>
        <dbReference type="Pfam" id="PF00562"/>
    </source>
</evidence>
<dbReference type="GO" id="GO:0046872">
    <property type="term" value="F:metal ion binding"/>
    <property type="evidence" value="ECO:0007669"/>
    <property type="project" value="UniProtKB-KW"/>
</dbReference>
<keyword evidence="7 10" id="KW-0804">Transcription</keyword>
<organism evidence="19 20">
    <name type="scientific">Hamiltosporidium tvaerminnensis</name>
    <dbReference type="NCBI Taxonomy" id="1176355"/>
    <lineage>
        <taxon>Eukaryota</taxon>
        <taxon>Fungi</taxon>
        <taxon>Fungi incertae sedis</taxon>
        <taxon>Microsporidia</taxon>
        <taxon>Dubosqiidae</taxon>
        <taxon>Hamiltosporidium</taxon>
    </lineage>
</organism>
<evidence type="ECO:0000256" key="7">
    <source>
        <dbReference type="ARBA" id="ARBA00023163"/>
    </source>
</evidence>
<evidence type="ECO:0000256" key="9">
    <source>
        <dbReference type="RuleBase" id="RU000434"/>
    </source>
</evidence>
<keyword evidence="5" id="KW-0479">Metal-binding</keyword>
<keyword evidence="11" id="KW-0175">Coiled coil</keyword>
<dbReference type="Proteomes" id="UP000292362">
    <property type="component" value="Unassembled WGS sequence"/>
</dbReference>
<evidence type="ECO:0000259" key="15">
    <source>
        <dbReference type="Pfam" id="PF04563"/>
    </source>
</evidence>